<dbReference type="AlphaFoldDB" id="A0A2T9Y7G7"/>
<reference evidence="2 3" key="1">
    <citation type="journal article" date="2018" name="MBio">
        <title>Comparative Genomics Reveals the Core Gene Toolbox for the Fungus-Insect Symbiosis.</title>
        <authorList>
            <person name="Wang Y."/>
            <person name="Stata M."/>
            <person name="Wang W."/>
            <person name="Stajich J.E."/>
            <person name="White M.M."/>
            <person name="Moncalvo J.M."/>
        </authorList>
    </citation>
    <scope>NUCLEOTIDE SEQUENCE [LARGE SCALE GENOMIC DNA]</scope>
    <source>
        <strain evidence="2 3">SWE-8-4</strain>
    </source>
</reference>
<protein>
    <recommendedName>
        <fullName evidence="4">HCP-like protein</fullName>
    </recommendedName>
</protein>
<dbReference type="Gene3D" id="1.25.40.10">
    <property type="entry name" value="Tetratricopeptide repeat domain"/>
    <property type="match status" value="1"/>
</dbReference>
<comment type="caution">
    <text evidence="2">The sequence shown here is derived from an EMBL/GenBank/DDBJ whole genome shotgun (WGS) entry which is preliminary data.</text>
</comment>
<dbReference type="GO" id="GO:0032153">
    <property type="term" value="C:cell division site"/>
    <property type="evidence" value="ECO:0007669"/>
    <property type="project" value="TreeGrafter"/>
</dbReference>
<evidence type="ECO:0000313" key="3">
    <source>
        <dbReference type="Proteomes" id="UP000245383"/>
    </source>
</evidence>
<accession>A0A2T9Y7G7</accession>
<feature type="region of interest" description="Disordered" evidence="1">
    <location>
        <begin position="14"/>
        <end position="62"/>
    </location>
</feature>
<feature type="compositionally biased region" description="Polar residues" evidence="1">
    <location>
        <begin position="27"/>
        <end position="57"/>
    </location>
</feature>
<sequence>MYKFKGIFSKKKYSTELEPNTEKSPHVSKNSISSTLENQPLQTSKLQNDPFSNSTLIESEPYDDHFNDAASYHSMDSISNSPFGHPNRFAEKDNIVSKNPPSIKVDSSFHTANPSNASFRYQQNFDFDQQELEDDSLNEILPPSFNKNRNKQKIIDEGGKNSEAQKEERLKARKQKGEEMFQNAVIQHEQGNLVSAAAYFKRSADIGNPSGLLFFGLCLRHGWGCKPNEKMAFLYLQKAGETVVPEAKSFNAEVSGAAKKELSMAIFELGQSYYHGWGVSKNRKTAIYYYRIAADLGDPDAQTELATCYEHGDGIKRDMKIAAHYYRLAGKQGIEQFGNSWIYKKKYDSD</sequence>
<dbReference type="InterPro" id="IPR052945">
    <property type="entry name" value="Mitotic_Regulator"/>
</dbReference>
<evidence type="ECO:0008006" key="4">
    <source>
        <dbReference type="Google" id="ProtNLM"/>
    </source>
</evidence>
<evidence type="ECO:0000313" key="2">
    <source>
        <dbReference type="EMBL" id="PVU88273.1"/>
    </source>
</evidence>
<organism evidence="2 3">
    <name type="scientific">Smittium simulii</name>
    <dbReference type="NCBI Taxonomy" id="133385"/>
    <lineage>
        <taxon>Eukaryota</taxon>
        <taxon>Fungi</taxon>
        <taxon>Fungi incertae sedis</taxon>
        <taxon>Zoopagomycota</taxon>
        <taxon>Kickxellomycotina</taxon>
        <taxon>Harpellomycetes</taxon>
        <taxon>Harpellales</taxon>
        <taxon>Legeriomycetaceae</taxon>
        <taxon>Smittium</taxon>
    </lineage>
</organism>
<dbReference type="PANTHER" id="PTHR43628">
    <property type="entry name" value="ACTIVATOR OF C KINASE PROTEIN 1-RELATED"/>
    <property type="match status" value="1"/>
</dbReference>
<dbReference type="Pfam" id="PF08238">
    <property type="entry name" value="Sel1"/>
    <property type="match status" value="3"/>
</dbReference>
<keyword evidence="3" id="KW-1185">Reference proteome</keyword>
<evidence type="ECO:0000256" key="1">
    <source>
        <dbReference type="SAM" id="MobiDB-lite"/>
    </source>
</evidence>
<dbReference type="SMART" id="SM00671">
    <property type="entry name" value="SEL1"/>
    <property type="match status" value="3"/>
</dbReference>
<dbReference type="PANTHER" id="PTHR43628:SF1">
    <property type="entry name" value="CHITIN SYNTHASE REGULATORY FACTOR 2-RELATED"/>
    <property type="match status" value="1"/>
</dbReference>
<gene>
    <name evidence="2" type="ORF">BB561_005943</name>
</gene>
<dbReference type="SUPFAM" id="SSF81901">
    <property type="entry name" value="HCP-like"/>
    <property type="match status" value="1"/>
</dbReference>
<feature type="region of interest" description="Disordered" evidence="1">
    <location>
        <begin position="77"/>
        <end position="104"/>
    </location>
</feature>
<dbReference type="STRING" id="133385.A0A2T9Y7G7"/>
<dbReference type="GO" id="GO:0010972">
    <property type="term" value="P:negative regulation of G2/M transition of mitotic cell cycle"/>
    <property type="evidence" value="ECO:0007669"/>
    <property type="project" value="TreeGrafter"/>
</dbReference>
<dbReference type="Proteomes" id="UP000245383">
    <property type="component" value="Unassembled WGS sequence"/>
</dbReference>
<name>A0A2T9Y7G7_9FUNG</name>
<proteinExistence type="predicted"/>
<dbReference type="InterPro" id="IPR006597">
    <property type="entry name" value="Sel1-like"/>
</dbReference>
<dbReference type="InterPro" id="IPR011990">
    <property type="entry name" value="TPR-like_helical_dom_sf"/>
</dbReference>
<dbReference type="OrthoDB" id="2148946at2759"/>
<dbReference type="EMBL" id="MBFR01000399">
    <property type="protein sequence ID" value="PVU88273.1"/>
    <property type="molecule type" value="Genomic_DNA"/>
</dbReference>